<dbReference type="VEuPathDB" id="FungiDB:FGRAMPH1_01G13341"/>
<evidence type="ECO:0000313" key="4">
    <source>
        <dbReference type="Proteomes" id="UP000070720"/>
    </source>
</evidence>
<evidence type="ECO:0000313" key="2">
    <source>
        <dbReference type="EMBL" id="CEF78474.1"/>
    </source>
</evidence>
<protein>
    <submittedName>
        <fullName evidence="2">Chromosome 2, complete genome</fullName>
    </submittedName>
</protein>
<sequence>MNIPKDSLMPEYGDGINALRYFTLTEPETDSGHSLVNHVQVPEHQQPIPQKHTRLSAGLDSGCSTPPEGSFDPQDASVDEEMSRLNTENFVELCSNELIDKQHDAYSAQEPENARRRQDEAKQSLQALRDGTEGDRESYTETLERIEILKETIKEFKQTIAKNTKVRRPLYAKLAILNILCCQNLDAIPTETLEVFYSSAIEVLKSVDGAMIHM</sequence>
<accession>A0A098DHN0</accession>
<dbReference type="EMBL" id="HG970333">
    <property type="protein sequence ID" value="CEF78474.1"/>
    <property type="molecule type" value="Genomic_DNA"/>
</dbReference>
<organism evidence="2 4">
    <name type="scientific">Gibberella zeae (strain ATCC MYA-4620 / CBS 123657 / FGSC 9075 / NRRL 31084 / PH-1)</name>
    <name type="common">Wheat head blight fungus</name>
    <name type="synonym">Fusarium graminearum</name>
    <dbReference type="NCBI Taxonomy" id="229533"/>
    <lineage>
        <taxon>Eukaryota</taxon>
        <taxon>Fungi</taxon>
        <taxon>Dikarya</taxon>
        <taxon>Ascomycota</taxon>
        <taxon>Pezizomycotina</taxon>
        <taxon>Sordariomycetes</taxon>
        <taxon>Hypocreomycetidae</taxon>
        <taxon>Hypocreales</taxon>
        <taxon>Nectriaceae</taxon>
        <taxon>Fusarium</taxon>
    </lineage>
</organism>
<gene>
    <name evidence="3" type="primary">FG03634.1</name>
    <name evidence="2" type="ORF">FGRAMPH1_01T13341</name>
</gene>
<dbReference type="AlphaFoldDB" id="A0A098DHN0"/>
<keyword evidence="4" id="KW-1185">Reference proteome</keyword>
<feature type="compositionally biased region" description="Basic and acidic residues" evidence="1">
    <location>
        <begin position="112"/>
        <end position="122"/>
    </location>
</feature>
<proteinExistence type="predicted"/>
<dbReference type="EnsemblFungi" id="CEF78474">
    <property type="protein sequence ID" value="CEF78474"/>
    <property type="gene ID" value="FGRRES_16230"/>
</dbReference>
<reference evidence="3" key="4">
    <citation type="submission" date="2017-01" db="UniProtKB">
        <authorList>
            <consortium name="EnsemblFungi"/>
        </authorList>
    </citation>
    <scope>IDENTIFICATION</scope>
    <source>
        <strain evidence="3">PH-1 / ATCC MYA-4620 / FGSC 9075 / NRRL 31084</strain>
    </source>
</reference>
<dbReference type="InParanoid" id="A0A098DHN0"/>
<feature type="region of interest" description="Disordered" evidence="1">
    <location>
        <begin position="57"/>
        <end position="76"/>
    </location>
</feature>
<evidence type="ECO:0000256" key="1">
    <source>
        <dbReference type="SAM" id="MobiDB-lite"/>
    </source>
</evidence>
<dbReference type="Proteomes" id="UP000070720">
    <property type="component" value="Chromosome 2"/>
</dbReference>
<feature type="region of interest" description="Disordered" evidence="1">
    <location>
        <begin position="105"/>
        <end position="138"/>
    </location>
</feature>
<accession>A0A0E0S4P9</accession>
<reference evidence="2 4" key="3">
    <citation type="journal article" date="2015" name="BMC Genomics">
        <title>The completed genome sequence of the pathogenic ascomycete fungus Fusarium graminearum.</title>
        <authorList>
            <person name="King R."/>
            <person name="Urban M."/>
            <person name="Hammond-Kosack M.C."/>
            <person name="Hassani-Pak K."/>
            <person name="Hammond-Kosack K.E."/>
        </authorList>
    </citation>
    <scope>NUCLEOTIDE SEQUENCE [LARGE SCALE GENOMIC DNA]</scope>
    <source>
        <strain evidence="4">ATCC MYA-4620 / CBS 123657 / FGSC 9075 / NRRL 31084 / PH-1</strain>
        <strain evidence="2">PH-1</strain>
    </source>
</reference>
<name>A0A098DHN0_GIBZE</name>
<reference evidence="3 4" key="2">
    <citation type="journal article" date="2010" name="Nature">
        <title>Comparative genomics reveals mobile pathogenicity chromosomes in Fusarium.</title>
        <authorList>
            <person name="Ma L.J."/>
            <person name="van der Does H.C."/>
            <person name="Borkovich K.A."/>
            <person name="Coleman J.J."/>
            <person name="Daboussi M.J."/>
            <person name="Di Pietro A."/>
            <person name="Dufresne M."/>
            <person name="Freitag M."/>
            <person name="Grabherr M."/>
            <person name="Henrissat B."/>
            <person name="Houterman P.M."/>
            <person name="Kang S."/>
            <person name="Shim W.B."/>
            <person name="Woloshuk C."/>
            <person name="Xie X."/>
            <person name="Xu J.R."/>
            <person name="Antoniw J."/>
            <person name="Baker S.E."/>
            <person name="Bluhm B.H."/>
            <person name="Breakspear A."/>
            <person name="Brown D.W."/>
            <person name="Butchko R.A."/>
            <person name="Chapman S."/>
            <person name="Coulson R."/>
            <person name="Coutinho P.M."/>
            <person name="Danchin E.G."/>
            <person name="Diener A."/>
            <person name="Gale L.R."/>
            <person name="Gardiner D.M."/>
            <person name="Goff S."/>
            <person name="Hammond-Kosack K.E."/>
            <person name="Hilburn K."/>
            <person name="Hua-Van A."/>
            <person name="Jonkers W."/>
            <person name="Kazan K."/>
            <person name="Kodira C.D."/>
            <person name="Koehrsen M."/>
            <person name="Kumar L."/>
            <person name="Lee Y.H."/>
            <person name="Li L."/>
            <person name="Manners J.M."/>
            <person name="Miranda-Saavedra D."/>
            <person name="Mukherjee M."/>
            <person name="Park G."/>
            <person name="Park J."/>
            <person name="Park S.Y."/>
            <person name="Proctor R.H."/>
            <person name="Regev A."/>
            <person name="Ruiz-Roldan M.C."/>
            <person name="Sain D."/>
            <person name="Sakthikumar S."/>
            <person name="Sykes S."/>
            <person name="Schwartz D.C."/>
            <person name="Turgeon B.G."/>
            <person name="Wapinski I."/>
            <person name="Yoder O."/>
            <person name="Young S."/>
            <person name="Zeng Q."/>
            <person name="Zhou S."/>
            <person name="Galagan J."/>
            <person name="Cuomo C.A."/>
            <person name="Kistler H.C."/>
            <person name="Rep M."/>
        </authorList>
    </citation>
    <scope>GENOME REANNOTATION</scope>
    <source>
        <strain evidence="4">ATCC MYA-4620 / CBS 123657 / FGSC 9075 / NRRL 31084 / PH-1</strain>
        <strain evidence="3">PH-1 / ATCC MYA-4620 / FGSC 9075 / NRRL 31084</strain>
    </source>
</reference>
<evidence type="ECO:0000313" key="3">
    <source>
        <dbReference type="EnsemblFungi" id="CEF78474"/>
    </source>
</evidence>
<reference evidence="3 4" key="1">
    <citation type="journal article" date="2007" name="Science">
        <title>The Fusarium graminearum genome reveals a link between localized polymorphism and pathogen specialization.</title>
        <authorList>
            <person name="Cuomo C.A."/>
            <person name="Gueldener U."/>
            <person name="Xu J.-R."/>
            <person name="Trail F."/>
            <person name="Turgeon B.G."/>
            <person name="Di Pietro A."/>
            <person name="Walton J.D."/>
            <person name="Ma L.-J."/>
            <person name="Baker S.E."/>
            <person name="Rep M."/>
            <person name="Adam G."/>
            <person name="Antoniw J."/>
            <person name="Baldwin T."/>
            <person name="Calvo S.E."/>
            <person name="Chang Y.-L."/>
            <person name="DeCaprio D."/>
            <person name="Gale L.R."/>
            <person name="Gnerre S."/>
            <person name="Goswami R.S."/>
            <person name="Hammond-Kosack K."/>
            <person name="Harris L.J."/>
            <person name="Hilburn K."/>
            <person name="Kennell J.C."/>
            <person name="Kroken S."/>
            <person name="Magnuson J.K."/>
            <person name="Mannhaupt G."/>
            <person name="Mauceli E.W."/>
            <person name="Mewes H.-W."/>
            <person name="Mitterbauer R."/>
            <person name="Muehlbauer G."/>
            <person name="Muensterkoetter M."/>
            <person name="Nelson D."/>
            <person name="O'Donnell K."/>
            <person name="Ouellet T."/>
            <person name="Qi W."/>
            <person name="Quesneville H."/>
            <person name="Roncero M.I.G."/>
            <person name="Seong K.-Y."/>
            <person name="Tetko I.V."/>
            <person name="Urban M."/>
            <person name="Waalwijk C."/>
            <person name="Ward T.J."/>
            <person name="Yao J."/>
            <person name="Birren B.W."/>
            <person name="Kistler H.C."/>
        </authorList>
    </citation>
    <scope>NUCLEOTIDE SEQUENCE [LARGE SCALE GENOMIC DNA]</scope>
    <source>
        <strain evidence="4">ATCC MYA-4620 / CBS 123657 / FGSC 9075 / NRRL 31084 / PH-1</strain>
        <strain evidence="3">PH-1 / ATCC MYA-4620 / FGSC 9075 / NRRL 31084</strain>
    </source>
</reference>